<keyword evidence="3" id="KW-1185">Reference proteome</keyword>
<gene>
    <name evidence="2" type="ORF">PPIS_a1130</name>
</gene>
<dbReference type="EMBL" id="CP011924">
    <property type="protein sequence ID" value="ATD06303.1"/>
    <property type="molecule type" value="Genomic_DNA"/>
</dbReference>
<keyword evidence="1" id="KW-1133">Transmembrane helix</keyword>
<keyword evidence="1" id="KW-0812">Transmembrane</keyword>
<organism evidence="2 3">
    <name type="scientific">Pseudoalteromonas piscicida</name>
    <dbReference type="NCBI Taxonomy" id="43662"/>
    <lineage>
        <taxon>Bacteria</taxon>
        <taxon>Pseudomonadati</taxon>
        <taxon>Pseudomonadota</taxon>
        <taxon>Gammaproteobacteria</taxon>
        <taxon>Alteromonadales</taxon>
        <taxon>Pseudoalteromonadaceae</taxon>
        <taxon>Pseudoalteromonas</taxon>
    </lineage>
</organism>
<proteinExistence type="predicted"/>
<evidence type="ECO:0000313" key="2">
    <source>
        <dbReference type="EMBL" id="ATD06303.1"/>
    </source>
</evidence>
<name>A0ABN5C9N3_PSEO7</name>
<dbReference type="Proteomes" id="UP000016521">
    <property type="component" value="Chromosome I"/>
</dbReference>
<evidence type="ECO:0000256" key="1">
    <source>
        <dbReference type="SAM" id="Phobius"/>
    </source>
</evidence>
<sequence length="67" mass="7256">MVCKDTDKKPNSPINSNKYKFKLALVLGVIALVGTVVFFVLTSNFIAVDNCLDAGGSFDYALETCVH</sequence>
<feature type="transmembrane region" description="Helical" evidence="1">
    <location>
        <begin position="21"/>
        <end position="41"/>
    </location>
</feature>
<evidence type="ECO:0000313" key="3">
    <source>
        <dbReference type="Proteomes" id="UP000016521"/>
    </source>
</evidence>
<keyword evidence="1" id="KW-0472">Membrane</keyword>
<protein>
    <submittedName>
        <fullName evidence="2">Uncharacterized protein</fullName>
    </submittedName>
</protein>
<reference evidence="2 3" key="1">
    <citation type="submission" date="2015-06" db="EMBL/GenBank/DDBJ databases">
        <authorList>
            <person name="Xie B.-B."/>
            <person name="Rong J.-C."/>
            <person name="Qin Q.-L."/>
            <person name="Zhang Y.-Z."/>
        </authorList>
    </citation>
    <scope>NUCLEOTIDE SEQUENCE [LARGE SCALE GENOMIC DNA]</scope>
    <source>
        <strain evidence="2 3">JCM 20779</strain>
    </source>
</reference>
<accession>A0ABN5C9N3</accession>